<sequence length="343" mass="38380">MLMRECFPFYASDGFECKLERVRAAHGASPLGPVVLVHGAGVRSKIFEPPVEMTLVRYLAEAGYDVWLENWRASIDLPPSQWTLDQAAVYDHPAAVRKIIDVTGASTIKAVIHCQGSTSFMLSAAAGLLPQVDVIVSNAVSLHPIIPNVSKFKIICCTPLLGCLTPDLNPQWAIQSNTYVQKALVGLVRLTHHECDNDVCKFTSFTYGTGFPVLWRHENLNEATHEWIRHEFASVPISFFKQMSRSVRAGQLMGVSHLNTLPKHIAAQPAKTQARMVFITGDKNVCFLPESQMRTYLFFNEQRRNFHSFHLLAGYGHLDVFIGQRAAVDVFPIILDELNRPTH</sequence>
<dbReference type="EMBL" id="CP031124">
    <property type="protein sequence ID" value="AXF85541.1"/>
    <property type="molecule type" value="Genomic_DNA"/>
</dbReference>
<gene>
    <name evidence="6" type="ORF">DTO96_101272</name>
</gene>
<comment type="similarity">
    <text evidence="2">Belongs to the GMC oxidoreductase family.</text>
</comment>
<keyword evidence="5" id="KW-0560">Oxidoreductase</keyword>
<accession>A0A345DB03</accession>
<evidence type="ECO:0000256" key="1">
    <source>
        <dbReference type="ARBA" id="ARBA00001974"/>
    </source>
</evidence>
<keyword evidence="3" id="KW-0285">Flavoprotein</keyword>
<dbReference type="KEGG" id="hyf:DTO96_101272"/>
<evidence type="ECO:0000256" key="4">
    <source>
        <dbReference type="ARBA" id="ARBA00022827"/>
    </source>
</evidence>
<dbReference type="InterPro" id="IPR052542">
    <property type="entry name" value="Cholesterol_Oxidase"/>
</dbReference>
<keyword evidence="7" id="KW-1185">Reference proteome</keyword>
<organism evidence="6 7">
    <name type="scientific">Ephemeroptericola cinctiostellae</name>
    <dbReference type="NCBI Taxonomy" id="2268024"/>
    <lineage>
        <taxon>Bacteria</taxon>
        <taxon>Pseudomonadati</taxon>
        <taxon>Pseudomonadota</taxon>
        <taxon>Betaproteobacteria</taxon>
        <taxon>Burkholderiales</taxon>
        <taxon>Burkholderiaceae</taxon>
        <taxon>Ephemeroptericola</taxon>
    </lineage>
</organism>
<dbReference type="Gene3D" id="3.40.50.1820">
    <property type="entry name" value="alpha/beta hydrolase"/>
    <property type="match status" value="1"/>
</dbReference>
<protein>
    <recommendedName>
        <fullName evidence="8">AB hydrolase-1 domain-containing protein</fullName>
    </recommendedName>
</protein>
<keyword evidence="4" id="KW-0274">FAD</keyword>
<dbReference type="InterPro" id="IPR029058">
    <property type="entry name" value="AB_hydrolase_fold"/>
</dbReference>
<dbReference type="Proteomes" id="UP000252182">
    <property type="component" value="Chromosome"/>
</dbReference>
<evidence type="ECO:0008006" key="8">
    <source>
        <dbReference type="Google" id="ProtNLM"/>
    </source>
</evidence>
<dbReference type="PANTHER" id="PTHR47470">
    <property type="entry name" value="CHOLESTEROL OXIDASE"/>
    <property type="match status" value="1"/>
</dbReference>
<evidence type="ECO:0000256" key="5">
    <source>
        <dbReference type="ARBA" id="ARBA00023002"/>
    </source>
</evidence>
<dbReference type="OrthoDB" id="9787779at2"/>
<proteinExistence type="inferred from homology"/>
<name>A0A345DB03_9BURK</name>
<evidence type="ECO:0000256" key="3">
    <source>
        <dbReference type="ARBA" id="ARBA00022630"/>
    </source>
</evidence>
<dbReference type="SUPFAM" id="SSF53474">
    <property type="entry name" value="alpha/beta-Hydrolases"/>
    <property type="match status" value="1"/>
</dbReference>
<evidence type="ECO:0000256" key="2">
    <source>
        <dbReference type="ARBA" id="ARBA00010790"/>
    </source>
</evidence>
<dbReference type="PANTHER" id="PTHR47470:SF1">
    <property type="entry name" value="FAD-DEPENDENT OXIDOREDUCTASE 2 FAD BINDING DOMAIN-CONTAINING PROTEIN"/>
    <property type="match status" value="1"/>
</dbReference>
<reference evidence="7" key="1">
    <citation type="submission" date="2018-07" db="EMBL/GenBank/DDBJ databases">
        <authorList>
            <person name="Kim H."/>
        </authorList>
    </citation>
    <scope>NUCLEOTIDE SEQUENCE [LARGE SCALE GENOMIC DNA]</scope>
    <source>
        <strain evidence="7">F02</strain>
    </source>
</reference>
<evidence type="ECO:0000313" key="6">
    <source>
        <dbReference type="EMBL" id="AXF85541.1"/>
    </source>
</evidence>
<dbReference type="AlphaFoldDB" id="A0A345DB03"/>
<evidence type="ECO:0000313" key="7">
    <source>
        <dbReference type="Proteomes" id="UP000252182"/>
    </source>
</evidence>
<comment type="cofactor">
    <cofactor evidence="1">
        <name>FAD</name>
        <dbReference type="ChEBI" id="CHEBI:57692"/>
    </cofactor>
</comment>
<dbReference type="GO" id="GO:0016491">
    <property type="term" value="F:oxidoreductase activity"/>
    <property type="evidence" value="ECO:0007669"/>
    <property type="project" value="UniProtKB-KW"/>
</dbReference>
<dbReference type="RefSeq" id="WP_114562728.1">
    <property type="nucleotide sequence ID" value="NZ_CP031124.1"/>
</dbReference>